<dbReference type="Proteomes" id="UP000035681">
    <property type="component" value="Unplaced"/>
</dbReference>
<proteinExistence type="predicted"/>
<dbReference type="AlphaFoldDB" id="A0A0K0E038"/>
<evidence type="ECO:0000256" key="1">
    <source>
        <dbReference type="SAM" id="SignalP"/>
    </source>
</evidence>
<name>A0A0K0E038_STRER</name>
<sequence>MKQLFVIYFITYISIFLEVSSLSCNNNCYSYDIQSKHHEKWCEKHNLPLSGVCEINDMEGCISGHIEIYNKTIYYQTCTNTTPVNFDFSNGGNCTEYSNYEEDNNLYFPSKNGTRERMKFKACKCYDNMCNIEF</sequence>
<protein>
    <submittedName>
        <fullName evidence="3 4">Uncharacterized protein</fullName>
    </submittedName>
</protein>
<reference evidence="3" key="1">
    <citation type="submission" date="2015-08" db="UniProtKB">
        <authorList>
            <consortium name="WormBaseParasite"/>
        </authorList>
    </citation>
    <scope>IDENTIFICATION</scope>
</reference>
<evidence type="ECO:0000313" key="4">
    <source>
        <dbReference type="WBParaSite" id="TCONS_00003244.p1"/>
    </source>
</evidence>
<evidence type="ECO:0000313" key="3">
    <source>
        <dbReference type="WBParaSite" id="SSTP_0000285500.1"/>
    </source>
</evidence>
<dbReference type="WBParaSite" id="SSTP_0000285500.1">
    <property type="protein sequence ID" value="SSTP_0000285500.1"/>
    <property type="gene ID" value="SSTP_0000285500"/>
</dbReference>
<evidence type="ECO:0000313" key="2">
    <source>
        <dbReference type="Proteomes" id="UP000035681"/>
    </source>
</evidence>
<feature type="chain" id="PRO_5005327463" evidence="1">
    <location>
        <begin position="22"/>
        <end position="134"/>
    </location>
</feature>
<keyword evidence="2" id="KW-1185">Reference proteome</keyword>
<accession>A0A0K0E038</accession>
<keyword evidence="1" id="KW-0732">Signal</keyword>
<feature type="signal peptide" evidence="1">
    <location>
        <begin position="1"/>
        <end position="21"/>
    </location>
</feature>
<organism evidence="3">
    <name type="scientific">Strongyloides stercoralis</name>
    <name type="common">Threadworm</name>
    <dbReference type="NCBI Taxonomy" id="6248"/>
    <lineage>
        <taxon>Eukaryota</taxon>
        <taxon>Metazoa</taxon>
        <taxon>Ecdysozoa</taxon>
        <taxon>Nematoda</taxon>
        <taxon>Chromadorea</taxon>
        <taxon>Rhabditida</taxon>
        <taxon>Tylenchina</taxon>
        <taxon>Panagrolaimomorpha</taxon>
        <taxon>Strongyloidoidea</taxon>
        <taxon>Strongyloididae</taxon>
        <taxon>Strongyloides</taxon>
    </lineage>
</organism>
<dbReference type="WBParaSite" id="TCONS_00003244.p1">
    <property type="protein sequence ID" value="TCONS_00003244.p1"/>
    <property type="gene ID" value="XLOC_002989"/>
</dbReference>